<dbReference type="Proteomes" id="UP001358586">
    <property type="component" value="Chromosome 10"/>
</dbReference>
<keyword evidence="3" id="KW-1185">Reference proteome</keyword>
<dbReference type="InterPro" id="IPR054722">
    <property type="entry name" value="PolX-like_BBD"/>
</dbReference>
<proteinExistence type="predicted"/>
<accession>A0ABR0NEG7</accession>
<evidence type="ECO:0000313" key="2">
    <source>
        <dbReference type="EMBL" id="KAK5793407.1"/>
    </source>
</evidence>
<dbReference type="EMBL" id="JARKNE010000010">
    <property type="protein sequence ID" value="KAK5793407.1"/>
    <property type="molecule type" value="Genomic_DNA"/>
</dbReference>
<organism evidence="2 3">
    <name type="scientific">Gossypium arboreum</name>
    <name type="common">Tree cotton</name>
    <name type="synonym">Gossypium nanking</name>
    <dbReference type="NCBI Taxonomy" id="29729"/>
    <lineage>
        <taxon>Eukaryota</taxon>
        <taxon>Viridiplantae</taxon>
        <taxon>Streptophyta</taxon>
        <taxon>Embryophyta</taxon>
        <taxon>Tracheophyta</taxon>
        <taxon>Spermatophyta</taxon>
        <taxon>Magnoliopsida</taxon>
        <taxon>eudicotyledons</taxon>
        <taxon>Gunneridae</taxon>
        <taxon>Pentapetalae</taxon>
        <taxon>rosids</taxon>
        <taxon>malvids</taxon>
        <taxon>Malvales</taxon>
        <taxon>Malvaceae</taxon>
        <taxon>Malvoideae</taxon>
        <taxon>Gossypium</taxon>
    </lineage>
</organism>
<sequence>MIGSPGKVNGIGTVQIRMHDETIKTLSDVRHVPDLKKNFSYLGILDSKGCRIYIESNIINVSRGVLFLMKGKNIGSLYALEGSMMTNEIGCPSSVKESKSTRLKLRALHSWKSDSGQF</sequence>
<protein>
    <recommendedName>
        <fullName evidence="1">Retrovirus-related Pol polyprotein from transposon TNT 1-94-like beta-barrel domain-containing protein</fullName>
    </recommendedName>
</protein>
<comment type="caution">
    <text evidence="2">The sequence shown here is derived from an EMBL/GenBank/DDBJ whole genome shotgun (WGS) entry which is preliminary data.</text>
</comment>
<reference evidence="2 3" key="1">
    <citation type="submission" date="2023-03" db="EMBL/GenBank/DDBJ databases">
        <title>WGS of Gossypium arboreum.</title>
        <authorList>
            <person name="Yu D."/>
        </authorList>
    </citation>
    <scope>NUCLEOTIDE SEQUENCE [LARGE SCALE GENOMIC DNA]</scope>
    <source>
        <tissue evidence="2">Leaf</tissue>
    </source>
</reference>
<evidence type="ECO:0000313" key="3">
    <source>
        <dbReference type="Proteomes" id="UP001358586"/>
    </source>
</evidence>
<dbReference type="Pfam" id="PF22936">
    <property type="entry name" value="Pol_BBD"/>
    <property type="match status" value="1"/>
</dbReference>
<evidence type="ECO:0000259" key="1">
    <source>
        <dbReference type="Pfam" id="PF22936"/>
    </source>
</evidence>
<name>A0ABR0NEG7_GOSAR</name>
<feature type="domain" description="Retrovirus-related Pol polyprotein from transposon TNT 1-94-like beta-barrel" evidence="1">
    <location>
        <begin position="6"/>
        <end position="50"/>
    </location>
</feature>
<gene>
    <name evidence="2" type="ORF">PVK06_034551</name>
</gene>